<keyword evidence="3 4" id="KW-0413">Isomerase</keyword>
<evidence type="ECO:0000256" key="2">
    <source>
        <dbReference type="ARBA" id="ARBA00022898"/>
    </source>
</evidence>
<dbReference type="HAMAP" id="MF_01201">
    <property type="entry name" value="Ala_racemase"/>
    <property type="match status" value="1"/>
</dbReference>
<dbReference type="Pfam" id="PF01757">
    <property type="entry name" value="Acyl_transf_3"/>
    <property type="match status" value="1"/>
</dbReference>
<feature type="binding site" evidence="4 6">
    <location>
        <position position="632"/>
    </location>
    <ligand>
        <name>substrate</name>
    </ligand>
</feature>
<dbReference type="Pfam" id="PF00842">
    <property type="entry name" value="Ala_racemase_C"/>
    <property type="match status" value="1"/>
</dbReference>
<dbReference type="GO" id="GO:0008784">
    <property type="term" value="F:alanine racemase activity"/>
    <property type="evidence" value="ECO:0007669"/>
    <property type="project" value="UniProtKB-UniRule"/>
</dbReference>
<dbReference type="InterPro" id="IPR011079">
    <property type="entry name" value="Ala_racemase_C"/>
</dbReference>
<feature type="transmembrane region" description="Helical" evidence="8">
    <location>
        <begin position="141"/>
        <end position="161"/>
    </location>
</feature>
<dbReference type="EC" id="5.1.1.1" evidence="4"/>
<dbReference type="InterPro" id="IPR002656">
    <property type="entry name" value="Acyl_transf_3_dom"/>
</dbReference>
<feature type="transmembrane region" description="Helical" evidence="8">
    <location>
        <begin position="101"/>
        <end position="121"/>
    </location>
</feature>
<dbReference type="NCBIfam" id="TIGR00492">
    <property type="entry name" value="alr"/>
    <property type="match status" value="1"/>
</dbReference>
<dbReference type="PROSITE" id="PS00395">
    <property type="entry name" value="ALANINE_RACEMASE"/>
    <property type="match status" value="1"/>
</dbReference>
<evidence type="ECO:0000256" key="6">
    <source>
        <dbReference type="PIRSR" id="PIRSR600821-52"/>
    </source>
</evidence>
<evidence type="ECO:0000256" key="1">
    <source>
        <dbReference type="ARBA" id="ARBA00001933"/>
    </source>
</evidence>
<dbReference type="GO" id="GO:0030170">
    <property type="term" value="F:pyridoxal phosphate binding"/>
    <property type="evidence" value="ECO:0007669"/>
    <property type="project" value="UniProtKB-UniRule"/>
</dbReference>
<dbReference type="Gene3D" id="2.40.37.10">
    <property type="entry name" value="Lyase, Ornithine Decarboxylase, Chain A, domain 1"/>
    <property type="match status" value="1"/>
</dbReference>
<reference evidence="10" key="2">
    <citation type="journal article" date="2021" name="PeerJ">
        <title>Extensive microbial diversity within the chicken gut microbiome revealed by metagenomics and culture.</title>
        <authorList>
            <person name="Gilroy R."/>
            <person name="Ravi A."/>
            <person name="Getino M."/>
            <person name="Pursley I."/>
            <person name="Horton D.L."/>
            <person name="Alikhan N.F."/>
            <person name="Baker D."/>
            <person name="Gharbi K."/>
            <person name="Hall N."/>
            <person name="Watson M."/>
            <person name="Adriaenssens E.M."/>
            <person name="Foster-Nyarko E."/>
            <person name="Jarju S."/>
            <person name="Secka A."/>
            <person name="Antonio M."/>
            <person name="Oren A."/>
            <person name="Chaudhuri R.R."/>
            <person name="La Ragione R."/>
            <person name="Hildebrand F."/>
            <person name="Pallen M.J."/>
        </authorList>
    </citation>
    <scope>NUCLEOTIDE SEQUENCE</scope>
    <source>
        <strain evidence="10">ChiSjej3B21-11622</strain>
    </source>
</reference>
<feature type="region of interest" description="Disordered" evidence="7">
    <location>
        <begin position="299"/>
        <end position="318"/>
    </location>
</feature>
<evidence type="ECO:0000256" key="4">
    <source>
        <dbReference type="HAMAP-Rule" id="MF_01201"/>
    </source>
</evidence>
<keyword evidence="2 4" id="KW-0663">Pyridoxal phosphate</keyword>
<feature type="domain" description="Alanine racemase C-terminal" evidence="9">
    <location>
        <begin position="563"/>
        <end position="691"/>
    </location>
</feature>
<keyword evidence="8" id="KW-1133">Transmembrane helix</keyword>
<gene>
    <name evidence="10" type="primary">vanT</name>
    <name evidence="10" type="ORF">IAB26_00905</name>
</gene>
<feature type="transmembrane region" description="Helical" evidence="8">
    <location>
        <begin position="74"/>
        <end position="94"/>
    </location>
</feature>
<feature type="transmembrane region" description="Helical" evidence="8">
    <location>
        <begin position="37"/>
        <end position="54"/>
    </location>
</feature>
<comment type="caution">
    <text evidence="10">The sequence shown here is derived from an EMBL/GenBank/DDBJ whole genome shotgun (WGS) entry which is preliminary data.</text>
</comment>
<keyword evidence="8" id="KW-0812">Transmembrane</keyword>
<comment type="similarity">
    <text evidence="4">Belongs to the alanine racemase family.</text>
</comment>
<dbReference type="PANTHER" id="PTHR30511:SF0">
    <property type="entry name" value="ALANINE RACEMASE, CATABOLIC-RELATED"/>
    <property type="match status" value="1"/>
</dbReference>
<dbReference type="Proteomes" id="UP000886886">
    <property type="component" value="Unassembled WGS sequence"/>
</dbReference>
<dbReference type="InterPro" id="IPR020622">
    <property type="entry name" value="Ala_racemase_pyridoxalP-BS"/>
</dbReference>
<protein>
    <recommendedName>
        <fullName evidence="4">Alanine racemase</fullName>
        <ecNumber evidence="4">5.1.1.1</ecNumber>
    </recommendedName>
</protein>
<dbReference type="NCBIfam" id="NF033131">
    <property type="entry name" value="vanT-G-Cterm"/>
    <property type="match status" value="1"/>
</dbReference>
<dbReference type="FunFam" id="3.20.20.10:FF:000002">
    <property type="entry name" value="Alanine racemase"/>
    <property type="match status" value="1"/>
</dbReference>
<dbReference type="GO" id="GO:0005829">
    <property type="term" value="C:cytosol"/>
    <property type="evidence" value="ECO:0007669"/>
    <property type="project" value="TreeGrafter"/>
</dbReference>
<proteinExistence type="inferred from homology"/>
<name>A0A9D0ZUT7_9FIRM</name>
<dbReference type="InterPro" id="IPR009006">
    <property type="entry name" value="Ala_racemase/Decarboxylase_C"/>
</dbReference>
<feature type="active site" description="Proton acceptor; specific for L-alanine" evidence="4">
    <location>
        <position position="584"/>
    </location>
</feature>
<dbReference type="GO" id="GO:0030632">
    <property type="term" value="P:D-alanine biosynthetic process"/>
    <property type="evidence" value="ECO:0007669"/>
    <property type="project" value="UniProtKB-UniRule"/>
</dbReference>
<dbReference type="SUPFAM" id="SSF50621">
    <property type="entry name" value="Alanine racemase C-terminal domain-like"/>
    <property type="match status" value="1"/>
</dbReference>
<organism evidence="10 11">
    <name type="scientific">Candidatus Limivivens merdigallinarum</name>
    <dbReference type="NCBI Taxonomy" id="2840859"/>
    <lineage>
        <taxon>Bacteria</taxon>
        <taxon>Bacillati</taxon>
        <taxon>Bacillota</taxon>
        <taxon>Clostridia</taxon>
        <taxon>Lachnospirales</taxon>
        <taxon>Lachnospiraceae</taxon>
        <taxon>Lachnospiraceae incertae sedis</taxon>
        <taxon>Candidatus Limivivens</taxon>
    </lineage>
</organism>
<dbReference type="SMART" id="SM01005">
    <property type="entry name" value="Ala_racemase_C"/>
    <property type="match status" value="1"/>
</dbReference>
<evidence type="ECO:0000256" key="5">
    <source>
        <dbReference type="PIRSR" id="PIRSR600821-50"/>
    </source>
</evidence>
<feature type="modified residue" description="N6-(pyridoxal phosphate)lysine" evidence="4 5">
    <location>
        <position position="357"/>
    </location>
</feature>
<dbReference type="GO" id="GO:0016747">
    <property type="term" value="F:acyltransferase activity, transferring groups other than amino-acyl groups"/>
    <property type="evidence" value="ECO:0007669"/>
    <property type="project" value="InterPro"/>
</dbReference>
<feature type="active site" description="Proton acceptor; specific for D-alanine" evidence="4">
    <location>
        <position position="357"/>
    </location>
</feature>
<dbReference type="PANTHER" id="PTHR30511">
    <property type="entry name" value="ALANINE RACEMASE"/>
    <property type="match status" value="1"/>
</dbReference>
<accession>A0A9D0ZUT7</accession>
<dbReference type="EMBL" id="DVFT01000013">
    <property type="protein sequence ID" value="HIQ95098.1"/>
    <property type="molecule type" value="Genomic_DNA"/>
</dbReference>
<dbReference type="InterPro" id="IPR029066">
    <property type="entry name" value="PLP-binding_barrel"/>
</dbReference>
<dbReference type="Gene3D" id="3.20.20.10">
    <property type="entry name" value="Alanine racemase"/>
    <property type="match status" value="1"/>
</dbReference>
<evidence type="ECO:0000256" key="8">
    <source>
        <dbReference type="SAM" id="Phobius"/>
    </source>
</evidence>
<evidence type="ECO:0000256" key="3">
    <source>
        <dbReference type="ARBA" id="ARBA00023235"/>
    </source>
</evidence>
<feature type="binding site" evidence="4 6">
    <location>
        <position position="451"/>
    </location>
    <ligand>
        <name>substrate</name>
    </ligand>
</feature>
<dbReference type="PRINTS" id="PR00992">
    <property type="entry name" value="ALARACEMASE"/>
</dbReference>
<dbReference type="SUPFAM" id="SSF51419">
    <property type="entry name" value="PLP-binding barrel"/>
    <property type="match status" value="1"/>
</dbReference>
<dbReference type="InterPro" id="IPR000821">
    <property type="entry name" value="Ala_racemase"/>
</dbReference>
<feature type="transmembrane region" description="Helical" evidence="8">
    <location>
        <begin position="267"/>
        <end position="285"/>
    </location>
</feature>
<dbReference type="Pfam" id="PF01168">
    <property type="entry name" value="Ala_racemase_N"/>
    <property type="match status" value="1"/>
</dbReference>
<feature type="transmembrane region" description="Helical" evidence="8">
    <location>
        <begin position="168"/>
        <end position="186"/>
    </location>
</feature>
<dbReference type="AlphaFoldDB" id="A0A9D0ZUT7"/>
<evidence type="ECO:0000313" key="11">
    <source>
        <dbReference type="Proteomes" id="UP000886886"/>
    </source>
</evidence>
<comment type="pathway">
    <text evidence="4">Amino-acid biosynthesis; D-alanine biosynthesis; D-alanine from L-alanine: step 1/1.</text>
</comment>
<keyword evidence="8" id="KW-0472">Membrane</keyword>
<dbReference type="InterPro" id="IPR001608">
    <property type="entry name" value="Ala_racemase_N"/>
</dbReference>
<feature type="transmembrane region" description="Helical" evidence="8">
    <location>
        <begin position="6"/>
        <end position="25"/>
    </location>
</feature>
<comment type="catalytic activity">
    <reaction evidence="4">
        <text>L-alanine = D-alanine</text>
        <dbReference type="Rhea" id="RHEA:20249"/>
        <dbReference type="ChEBI" id="CHEBI:57416"/>
        <dbReference type="ChEBI" id="CHEBI:57972"/>
        <dbReference type="EC" id="5.1.1.1"/>
    </reaction>
</comment>
<comment type="cofactor">
    <cofactor evidence="1 4 5">
        <name>pyridoxal 5'-phosphate</name>
        <dbReference type="ChEBI" id="CHEBI:597326"/>
    </cofactor>
</comment>
<sequence>MAVPFFFMATGFFVFGPVLAGEEKGRERVKRFEWKHLRLYLSAILLYLPVNVYAGSLPANPGEAVKMLLFDGTFYHLWYFPAVMLGGLILMALLRVSIRCAAVCSGAAYLLGVLGDSWYGIAGEIPVLKPFYDLVFSVSSYTRNGFFFAPLFLFLGALAFRRRLSNKACLAGLAVSFPLMLLEGWLTYSWKLQRHNSMYGMLPVVMVFLFQLLCGGGLGKRKPSTEWMRSCSACVYLIHPAVIILLRGTAKWMGKTQQLIENSLAEFVLVCLISFGLSVVLTAVLPRILRKADQSLPPAKRGKGCKETGRPGETGGNIKTDPKNRAWVELDLKHLEQNVRQLEALLPKDCRLMPVVKADAYGHGAVLVSRVLWKLGIRQFCVASAEEGAELRRAGIGGEILILGYTSPSCFSMLSDFDLTQTVIDYEYGRILQTFGKKLKVQIAVDTGMHRLGERSTDFPKILELWKFQNLEITGVFSHLCVSEGASEEERRFTEQQAADYDHLLQSLERAGITGFRTHLQASYGILNYPEFTYDLARAGIALYGCLSSPGDRIRCPVTLTPVLSLKARIACVRWLHPEEGLGYGLRYRAVGERKIAVVSIGYADGIPRELSGKGCALVRGRKAPVVGTICMDQLFLDVTDIREAAQGDEAVFIGRSGDVCILAEEMAWQAGTISNELLCRLGKRLGRMSVRGS</sequence>
<evidence type="ECO:0000256" key="7">
    <source>
        <dbReference type="SAM" id="MobiDB-lite"/>
    </source>
</evidence>
<feature type="transmembrane region" description="Helical" evidence="8">
    <location>
        <begin position="198"/>
        <end position="218"/>
    </location>
</feature>
<reference evidence="10" key="1">
    <citation type="submission" date="2020-10" db="EMBL/GenBank/DDBJ databases">
        <authorList>
            <person name="Gilroy R."/>
        </authorList>
    </citation>
    <scope>NUCLEOTIDE SEQUENCE</scope>
    <source>
        <strain evidence="10">ChiSjej3B21-11622</strain>
    </source>
</reference>
<evidence type="ECO:0000313" key="10">
    <source>
        <dbReference type="EMBL" id="HIQ95098.1"/>
    </source>
</evidence>
<evidence type="ECO:0000259" key="9">
    <source>
        <dbReference type="SMART" id="SM01005"/>
    </source>
</evidence>
<comment type="function">
    <text evidence="4">Catalyzes the interconversion of L-alanine and D-alanine. May also act on other amino acids.</text>
</comment>